<reference evidence="2 3" key="1">
    <citation type="submission" date="2021-06" db="EMBL/GenBank/DDBJ databases">
        <title>Caerostris extrusa draft genome.</title>
        <authorList>
            <person name="Kono N."/>
            <person name="Arakawa K."/>
        </authorList>
    </citation>
    <scope>NUCLEOTIDE SEQUENCE [LARGE SCALE GENOMIC DNA]</scope>
</reference>
<dbReference type="AlphaFoldDB" id="A0AAV4U429"/>
<feature type="transmembrane region" description="Helical" evidence="1">
    <location>
        <begin position="15"/>
        <end position="37"/>
    </location>
</feature>
<feature type="non-terminal residue" evidence="2">
    <location>
        <position position="1"/>
    </location>
</feature>
<protein>
    <submittedName>
        <fullName evidence="2">Uncharacterized protein</fullName>
    </submittedName>
</protein>
<sequence>GSLTKHRRKPSHDDVIWGFFLSVKLAAWVPYLVSAAIDDRTPLPFWYGDGRSSI</sequence>
<keyword evidence="1" id="KW-0472">Membrane</keyword>
<comment type="caution">
    <text evidence="2">The sequence shown here is derived from an EMBL/GenBank/DDBJ whole genome shotgun (WGS) entry which is preliminary data.</text>
</comment>
<name>A0AAV4U429_CAEEX</name>
<evidence type="ECO:0000256" key="1">
    <source>
        <dbReference type="SAM" id="Phobius"/>
    </source>
</evidence>
<organism evidence="2 3">
    <name type="scientific">Caerostris extrusa</name>
    <name type="common">Bark spider</name>
    <name type="synonym">Caerostris bankana</name>
    <dbReference type="NCBI Taxonomy" id="172846"/>
    <lineage>
        <taxon>Eukaryota</taxon>
        <taxon>Metazoa</taxon>
        <taxon>Ecdysozoa</taxon>
        <taxon>Arthropoda</taxon>
        <taxon>Chelicerata</taxon>
        <taxon>Arachnida</taxon>
        <taxon>Araneae</taxon>
        <taxon>Araneomorphae</taxon>
        <taxon>Entelegynae</taxon>
        <taxon>Araneoidea</taxon>
        <taxon>Araneidae</taxon>
        <taxon>Caerostris</taxon>
    </lineage>
</organism>
<keyword evidence="1" id="KW-1133">Transmembrane helix</keyword>
<accession>A0AAV4U429</accession>
<evidence type="ECO:0000313" key="3">
    <source>
        <dbReference type="Proteomes" id="UP001054945"/>
    </source>
</evidence>
<keyword evidence="3" id="KW-1185">Reference proteome</keyword>
<dbReference type="EMBL" id="BPLR01012248">
    <property type="protein sequence ID" value="GIY52507.1"/>
    <property type="molecule type" value="Genomic_DNA"/>
</dbReference>
<dbReference type="Proteomes" id="UP001054945">
    <property type="component" value="Unassembled WGS sequence"/>
</dbReference>
<keyword evidence="1" id="KW-0812">Transmembrane</keyword>
<evidence type="ECO:0000313" key="2">
    <source>
        <dbReference type="EMBL" id="GIY52507.1"/>
    </source>
</evidence>
<proteinExistence type="predicted"/>
<gene>
    <name evidence="2" type="ORF">CEXT_714711</name>
</gene>